<dbReference type="InParanoid" id="A0A1Y1UT15"/>
<feature type="compositionally biased region" description="Polar residues" evidence="1">
    <location>
        <begin position="146"/>
        <end position="157"/>
    </location>
</feature>
<evidence type="ECO:0000256" key="1">
    <source>
        <dbReference type="SAM" id="MobiDB-lite"/>
    </source>
</evidence>
<feature type="compositionally biased region" description="Polar residues" evidence="1">
    <location>
        <begin position="185"/>
        <end position="196"/>
    </location>
</feature>
<keyword evidence="3" id="KW-1185">Reference proteome</keyword>
<dbReference type="RefSeq" id="XP_021874837.1">
    <property type="nucleotide sequence ID" value="XM_022014027.1"/>
</dbReference>
<dbReference type="OrthoDB" id="3365224at2759"/>
<feature type="region of interest" description="Disordered" evidence="1">
    <location>
        <begin position="129"/>
        <end position="406"/>
    </location>
</feature>
<dbReference type="STRING" id="4999.A0A1Y1UT15"/>
<feature type="compositionally biased region" description="Low complexity" evidence="1">
    <location>
        <begin position="19"/>
        <end position="31"/>
    </location>
</feature>
<gene>
    <name evidence="2" type="ORF">BD324DRAFT_606802</name>
</gene>
<sequence>MSSSSRNSLPISRTNTGLSHSSSMQTLSSSSIHDTPREHTTTLSHKLLNMFSSQPHAVFQATVTIHELANVPQLAGQFTVDWKFRGHKPKAKDLLATKSRVHSKPSLPNLKLSTISSSSASSLSVNSISTSTSATTTPGSPLPPAHSTSPHLPSTTGRLPPHPSKSLSLPPHATSSKSVHLPSPLHNSATPTTVTGRTVEKKASDPTPLRNSITPPPSSSGPVFVQSPTVLDEPKEDPELLNQKPRNGSLSSEGSSPGSTGTGSSGPRSPAQRIAASLQIPVVNASNTSPPSSSPLSGRQSRPSSALSTASSRLAASSSGVASPGARSGSTPTVAALVEPLPSSSMPPPPVPGHRRVSQRSTTESSVTCGDSPLDSTRRRTSSGPASNTKQQNSLGSSSHRKGETPAQILKSHTCTWDYEVEHTLRIPLTKSAIGSSSSSLKLGHAQSRAPVLGAGPMSESGMRLVIYQMPTAFATSGAHANGAKDTLTSALHAAHVANHQGDGKHGNPSEGRQGSQAETLKTAFGMVDFDLAPFAGKGPTTRRFLLRGSRTNATIKVSVEMKWLAGEERFVPPPLQEGHHVTAISDIVAHDAEDRIRTDLDLAKTPSNSSSASSFVSARTPSNSSSVEGSRQLSHVDLTETASSAPPSKHYGGLLQAADAERREVSGGSSHHHHHHHPHRQSSKTSSRSSSYNPSPADSSTHVPKATSSSVALDVPSHANRFPSTAQRHHHHRHHHHHIRDRPFVPRDKIEHFPAEFIIEAIFNPTAAKEETPFTYVPVEQQGLNLEGGLATLHKVIASAAAREETDGGSITTEDSNNRDGDGDNGACGKGAGRDKLGWGERMRQRRERKASRKLSRTGSTPPIAVD</sequence>
<feature type="region of interest" description="Disordered" evidence="1">
    <location>
        <begin position="99"/>
        <end position="118"/>
    </location>
</feature>
<feature type="compositionally biased region" description="Low complexity" evidence="1">
    <location>
        <begin position="684"/>
        <end position="701"/>
    </location>
</feature>
<feature type="compositionally biased region" description="Basic and acidic residues" evidence="1">
    <location>
        <begin position="833"/>
        <end position="844"/>
    </location>
</feature>
<feature type="compositionally biased region" description="Polar residues" evidence="1">
    <location>
        <begin position="624"/>
        <end position="634"/>
    </location>
</feature>
<evidence type="ECO:0000313" key="2">
    <source>
        <dbReference type="EMBL" id="ORX41158.1"/>
    </source>
</evidence>
<feature type="compositionally biased region" description="Low complexity" evidence="1">
    <location>
        <begin position="286"/>
        <end position="330"/>
    </location>
</feature>
<feature type="compositionally biased region" description="Basic residues" evidence="1">
    <location>
        <begin position="845"/>
        <end position="857"/>
    </location>
</feature>
<dbReference type="InterPro" id="IPR039931">
    <property type="entry name" value="EEIG1/2-like"/>
</dbReference>
<dbReference type="PANTHER" id="PTHR21456">
    <property type="entry name" value="FAMILY WITH SEQUENCE SIMILARITY 102"/>
    <property type="match status" value="1"/>
</dbReference>
<accession>A0A1Y1UT15</accession>
<dbReference type="AlphaFoldDB" id="A0A1Y1UT15"/>
<dbReference type="PANTHER" id="PTHR21456:SF1">
    <property type="entry name" value="C2 NT-TYPE DOMAIN-CONTAINING PROTEIN"/>
    <property type="match status" value="1"/>
</dbReference>
<dbReference type="EMBL" id="NBSH01000001">
    <property type="protein sequence ID" value="ORX41158.1"/>
    <property type="molecule type" value="Genomic_DNA"/>
</dbReference>
<dbReference type="GeneID" id="33555835"/>
<organism evidence="2 3">
    <name type="scientific">Kockovaella imperatae</name>
    <dbReference type="NCBI Taxonomy" id="4999"/>
    <lineage>
        <taxon>Eukaryota</taxon>
        <taxon>Fungi</taxon>
        <taxon>Dikarya</taxon>
        <taxon>Basidiomycota</taxon>
        <taxon>Agaricomycotina</taxon>
        <taxon>Tremellomycetes</taxon>
        <taxon>Tremellales</taxon>
        <taxon>Cuniculitremaceae</taxon>
        <taxon>Kockovaella</taxon>
    </lineage>
</organism>
<feature type="compositionally biased region" description="Low complexity" evidence="1">
    <location>
        <begin position="606"/>
        <end position="623"/>
    </location>
</feature>
<feature type="region of interest" description="Disordered" evidence="1">
    <location>
        <begin position="1"/>
        <end position="39"/>
    </location>
</feature>
<feature type="compositionally biased region" description="Polar residues" evidence="1">
    <location>
        <begin position="382"/>
        <end position="398"/>
    </location>
</feature>
<proteinExistence type="predicted"/>
<protein>
    <submittedName>
        <fullName evidence="2">Uncharacterized protein</fullName>
    </submittedName>
</protein>
<evidence type="ECO:0000313" key="3">
    <source>
        <dbReference type="Proteomes" id="UP000193218"/>
    </source>
</evidence>
<dbReference type="Proteomes" id="UP000193218">
    <property type="component" value="Unassembled WGS sequence"/>
</dbReference>
<feature type="compositionally biased region" description="Basic residues" evidence="1">
    <location>
        <begin position="671"/>
        <end position="683"/>
    </location>
</feature>
<feature type="region of interest" description="Disordered" evidence="1">
    <location>
        <begin position="602"/>
        <end position="742"/>
    </location>
</feature>
<name>A0A1Y1UT15_9TREE</name>
<feature type="compositionally biased region" description="Polar residues" evidence="1">
    <location>
        <begin position="359"/>
        <end position="369"/>
    </location>
</feature>
<feature type="compositionally biased region" description="Basic residues" evidence="1">
    <location>
        <begin position="728"/>
        <end position="741"/>
    </location>
</feature>
<feature type="compositionally biased region" description="Low complexity" evidence="1">
    <location>
        <begin position="248"/>
        <end position="259"/>
    </location>
</feature>
<reference evidence="2 3" key="1">
    <citation type="submission" date="2017-03" db="EMBL/GenBank/DDBJ databases">
        <title>Widespread Adenine N6-methylation of Active Genes in Fungi.</title>
        <authorList>
            <consortium name="DOE Joint Genome Institute"/>
            <person name="Mondo S.J."/>
            <person name="Dannebaum R.O."/>
            <person name="Kuo R.C."/>
            <person name="Louie K.B."/>
            <person name="Bewick A.J."/>
            <person name="Labutti K."/>
            <person name="Haridas S."/>
            <person name="Kuo A."/>
            <person name="Salamov A."/>
            <person name="Ahrendt S.R."/>
            <person name="Lau R."/>
            <person name="Bowen B.P."/>
            <person name="Lipzen A."/>
            <person name="Sullivan W."/>
            <person name="Andreopoulos W.B."/>
            <person name="Clum A."/>
            <person name="Lindquist E."/>
            <person name="Daum C."/>
            <person name="Northen T.R."/>
            <person name="Ramamoorthy G."/>
            <person name="Schmitz R.J."/>
            <person name="Gryganskyi A."/>
            <person name="Culley D."/>
            <person name="Magnuson J."/>
            <person name="James T.Y."/>
            <person name="O'Malley M.A."/>
            <person name="Stajich J.E."/>
            <person name="Spatafora J.W."/>
            <person name="Visel A."/>
            <person name="Grigoriev I.V."/>
        </authorList>
    </citation>
    <scope>NUCLEOTIDE SEQUENCE [LARGE SCALE GENOMIC DNA]</scope>
    <source>
        <strain evidence="2 3">NRRL Y-17943</strain>
    </source>
</reference>
<feature type="region of interest" description="Disordered" evidence="1">
    <location>
        <begin position="803"/>
        <end position="868"/>
    </location>
</feature>
<feature type="compositionally biased region" description="Low complexity" evidence="1">
    <location>
        <begin position="1"/>
        <end position="12"/>
    </location>
</feature>
<comment type="caution">
    <text evidence="2">The sequence shown here is derived from an EMBL/GenBank/DDBJ whole genome shotgun (WGS) entry which is preliminary data.</text>
</comment>